<dbReference type="Gene3D" id="3.90.199.10">
    <property type="entry name" value="Topoisomerase II, domain 5"/>
    <property type="match status" value="1"/>
</dbReference>
<reference evidence="11 12" key="1">
    <citation type="submission" date="2007-08" db="EMBL/GenBank/DDBJ databases">
        <title>Draft genome sequence of Clostridium leptum (DSM 753).</title>
        <authorList>
            <person name="Sudarsanam P."/>
            <person name="Ley R."/>
            <person name="Guruge J."/>
            <person name="Turnbaugh P.J."/>
            <person name="Mahowald M."/>
            <person name="Liep D."/>
            <person name="Gordon J."/>
        </authorList>
    </citation>
    <scope>NUCLEOTIDE SEQUENCE [LARGE SCALE GENOMIC DNA]</scope>
    <source>
        <strain evidence="11 12">DSM 753</strain>
    </source>
</reference>
<dbReference type="GO" id="GO:0003677">
    <property type="term" value="F:DNA binding"/>
    <property type="evidence" value="ECO:0007669"/>
    <property type="project" value="UniProtKB-UniRule"/>
</dbReference>
<evidence type="ECO:0000256" key="7">
    <source>
        <dbReference type="PROSITE-ProRule" id="PRU01384"/>
    </source>
</evidence>
<evidence type="ECO:0000256" key="5">
    <source>
        <dbReference type="ARBA" id="ARBA00023125"/>
    </source>
</evidence>
<dbReference type="InterPro" id="IPR006691">
    <property type="entry name" value="GyrA/parC_rep"/>
</dbReference>
<evidence type="ECO:0000256" key="4">
    <source>
        <dbReference type="ARBA" id="ARBA00023029"/>
    </source>
</evidence>
<feature type="region of interest" description="Disordered" evidence="9">
    <location>
        <begin position="736"/>
        <end position="759"/>
    </location>
</feature>
<sequence>MNHRNDILSGDDDVAPRKKKTAPKPLPQTHGVIEGAGSVVEQEIDHTLETNYMPYAMSVILSRALPEIDGFKPSHRKLLYTMYKMGLLNSGRTKSANIVGQTMKLNPHGEGAIYDTMVRLSRGYEALLHPFVDSKGNFGKFYSRDMAWAASRYTEAKLDAIAQELFRDIDKDTVDFVDNYDNTMKEPSLLPATFPTVLVNANTGIAVGMASSICPFNLKEVCETTIGLIRDPDFDVMSTLLAPDFPGGGQIICDRNALKQVYATGRGGIKVRARYSYDQSANCIDVTSIPPTTTCEAIIEKIIELVKQGKLKEIADIRDETGLDGLKITIDLKRSVDPEKLMLKLFRMTPLEDTFSCNFNVLIAGVPRVLGIRELLGEWIAFRIECVRRRTYFDLQKKKDKLHLLKGLKRILLDIDKAVRIVRETEEESEVVPNLMIGFGIDEIQAEFVAEIKLRHLNREYILKRTQETEQLETEIAELQAVMDSKSKVKGIIVSELNDVIKKYGRPRKSMLVYPGEIQEYEPEDDIPDYPVTLFFTKEGYFKKITPQSLRMSGEQKLKEEDSIVQTVEATNNTELLFFTDRCQVYKTRASEFADTKASVLGDFVAAKLGFDEGESAVAMIVTTDYKGCLLFFFENGKLAKVPLDSYATKTNRKRLANAYSEKSPLCRVYHIQEDQEFLLTSSSGRMLLVHTGAVAEKATRNTQGVAVMTQRKGHRLLNVEPFKEDMLKKPARYRTKSLPAMGSMPAPEETQGEQMKLS</sequence>
<dbReference type="PANTHER" id="PTHR43493:SF5">
    <property type="entry name" value="DNA GYRASE SUBUNIT A, CHLOROPLASTIC_MITOCHONDRIAL"/>
    <property type="match status" value="1"/>
</dbReference>
<protein>
    <recommendedName>
        <fullName evidence="3">DNA topoisomerase (ATP-hydrolyzing)</fullName>
        <ecNumber evidence="3">5.6.2.2</ecNumber>
    </recommendedName>
</protein>
<evidence type="ECO:0000313" key="12">
    <source>
        <dbReference type="Proteomes" id="UP000003490"/>
    </source>
</evidence>
<evidence type="ECO:0000256" key="8">
    <source>
        <dbReference type="SAM" id="Coils"/>
    </source>
</evidence>
<feature type="active site" description="O-(5'-phospho-DNA)-tyrosine intermediate" evidence="7">
    <location>
        <position position="153"/>
    </location>
</feature>
<proteinExistence type="inferred from homology"/>
<dbReference type="Gene3D" id="3.30.1360.40">
    <property type="match status" value="1"/>
</dbReference>
<dbReference type="InterPro" id="IPR013757">
    <property type="entry name" value="Topo_IIA_A_a_sf"/>
</dbReference>
<dbReference type="Gene3D" id="2.120.10.90">
    <property type="entry name" value="DNA gyrase/topoisomerase IV, subunit A, C-terminal"/>
    <property type="match status" value="1"/>
</dbReference>
<reference evidence="11 12" key="2">
    <citation type="submission" date="2007-08" db="EMBL/GenBank/DDBJ databases">
        <authorList>
            <person name="Fulton L."/>
            <person name="Clifton S."/>
            <person name="Fulton B."/>
            <person name="Xu J."/>
            <person name="Minx P."/>
            <person name="Pepin K.H."/>
            <person name="Johnson M."/>
            <person name="Thiruvilangam P."/>
            <person name="Bhonagiri V."/>
            <person name="Nash W.E."/>
            <person name="Wang C."/>
            <person name="Mardis E.R."/>
            <person name="Wilson R.K."/>
        </authorList>
    </citation>
    <scope>NUCLEOTIDE SEQUENCE [LARGE SCALE GENOMIC DNA]</scope>
    <source>
        <strain evidence="11 12">DSM 753</strain>
    </source>
</reference>
<dbReference type="PANTHER" id="PTHR43493">
    <property type="entry name" value="DNA GYRASE/TOPOISOMERASE SUBUNIT A"/>
    <property type="match status" value="1"/>
</dbReference>
<keyword evidence="6 7" id="KW-0413">Isomerase</keyword>
<evidence type="ECO:0000313" key="11">
    <source>
        <dbReference type="EMBL" id="EDO60992.1"/>
    </source>
</evidence>
<dbReference type="Gene3D" id="1.10.268.10">
    <property type="entry name" value="Topoisomerase, domain 3"/>
    <property type="match status" value="1"/>
</dbReference>
<dbReference type="InterPro" id="IPR050220">
    <property type="entry name" value="Type_II_DNA_Topoisomerases"/>
</dbReference>
<dbReference type="eggNOG" id="COG0188">
    <property type="taxonomic scope" value="Bacteria"/>
</dbReference>
<accession>A7VVJ3</accession>
<dbReference type="AlphaFoldDB" id="A7VVJ3"/>
<dbReference type="InterPro" id="IPR013758">
    <property type="entry name" value="Topo_IIA_A/C_ab"/>
</dbReference>
<dbReference type="GO" id="GO:0006265">
    <property type="term" value="P:DNA topological change"/>
    <property type="evidence" value="ECO:0007669"/>
    <property type="project" value="UniProtKB-UniRule"/>
</dbReference>
<dbReference type="SUPFAM" id="SSF56719">
    <property type="entry name" value="Type II DNA topoisomerase"/>
    <property type="match status" value="1"/>
</dbReference>
<evidence type="ECO:0000256" key="1">
    <source>
        <dbReference type="ARBA" id="ARBA00000185"/>
    </source>
</evidence>
<keyword evidence="8" id="KW-0175">Coiled coil</keyword>
<feature type="domain" description="Topo IIA-type catalytic" evidence="10">
    <location>
        <begin position="64"/>
        <end position="526"/>
    </location>
</feature>
<dbReference type="GO" id="GO:0005524">
    <property type="term" value="F:ATP binding"/>
    <property type="evidence" value="ECO:0007669"/>
    <property type="project" value="InterPro"/>
</dbReference>
<keyword evidence="4 7" id="KW-0799">Topoisomerase</keyword>
<feature type="coiled-coil region" evidence="8">
    <location>
        <begin position="462"/>
        <end position="489"/>
    </location>
</feature>
<dbReference type="Proteomes" id="UP000003490">
    <property type="component" value="Unassembled WGS sequence"/>
</dbReference>
<dbReference type="EMBL" id="ABCB02000019">
    <property type="protein sequence ID" value="EDO60992.1"/>
    <property type="molecule type" value="Genomic_DNA"/>
</dbReference>
<dbReference type="GO" id="GO:0009330">
    <property type="term" value="C:DNA topoisomerase type II (double strand cut, ATP-hydrolyzing) complex"/>
    <property type="evidence" value="ECO:0007669"/>
    <property type="project" value="TreeGrafter"/>
</dbReference>
<comment type="catalytic activity">
    <reaction evidence="1 7">
        <text>ATP-dependent breakage, passage and rejoining of double-stranded DNA.</text>
        <dbReference type="EC" id="5.6.2.2"/>
    </reaction>
</comment>
<dbReference type="GO" id="GO:0034335">
    <property type="term" value="F:DNA negative supercoiling activity"/>
    <property type="evidence" value="ECO:0007669"/>
    <property type="project" value="UniProtKB-ARBA"/>
</dbReference>
<evidence type="ECO:0000259" key="10">
    <source>
        <dbReference type="PROSITE" id="PS52040"/>
    </source>
</evidence>
<comment type="caution">
    <text evidence="11">The sequence shown here is derived from an EMBL/GenBank/DDBJ whole genome shotgun (WGS) entry which is preliminary data.</text>
</comment>
<keyword evidence="5 7" id="KW-0238">DNA-binding</keyword>
<comment type="similarity">
    <text evidence="2">Belongs to the type II topoisomerase GyrA/ParC subunit family.</text>
</comment>
<dbReference type="PROSITE" id="PS52040">
    <property type="entry name" value="TOPO_IIA"/>
    <property type="match status" value="1"/>
</dbReference>
<gene>
    <name evidence="11" type="ORF">CLOLEP_02604</name>
</gene>
<dbReference type="HOGENOM" id="CLU_002977_9_0_9"/>
<evidence type="ECO:0000256" key="6">
    <source>
        <dbReference type="ARBA" id="ARBA00023235"/>
    </source>
</evidence>
<organism evidence="11 12">
    <name type="scientific">[Clostridium] leptum DSM 753</name>
    <dbReference type="NCBI Taxonomy" id="428125"/>
    <lineage>
        <taxon>Bacteria</taxon>
        <taxon>Bacillati</taxon>
        <taxon>Bacillota</taxon>
        <taxon>Clostridia</taxon>
        <taxon>Eubacteriales</taxon>
        <taxon>Oscillospiraceae</taxon>
        <taxon>Oscillospiraceae incertae sedis</taxon>
    </lineage>
</organism>
<feature type="region of interest" description="Disordered" evidence="9">
    <location>
        <begin position="1"/>
        <end position="31"/>
    </location>
</feature>
<dbReference type="Pfam" id="PF03989">
    <property type="entry name" value="DNA_gyraseA_C"/>
    <property type="match status" value="1"/>
</dbReference>
<dbReference type="Pfam" id="PF00521">
    <property type="entry name" value="DNA_topoisoIV"/>
    <property type="match status" value="1"/>
</dbReference>
<dbReference type="SMART" id="SM00434">
    <property type="entry name" value="TOP4c"/>
    <property type="match status" value="1"/>
</dbReference>
<name>A7VVJ3_9FIRM</name>
<dbReference type="EC" id="5.6.2.2" evidence="3"/>
<dbReference type="InterPro" id="IPR035516">
    <property type="entry name" value="Gyrase/topoIV_suA_C"/>
</dbReference>
<dbReference type="InterPro" id="IPR013760">
    <property type="entry name" value="Topo_IIA-like_dom_sf"/>
</dbReference>
<evidence type="ECO:0000256" key="9">
    <source>
        <dbReference type="SAM" id="MobiDB-lite"/>
    </source>
</evidence>
<evidence type="ECO:0000256" key="2">
    <source>
        <dbReference type="ARBA" id="ARBA00008263"/>
    </source>
</evidence>
<evidence type="ECO:0000256" key="3">
    <source>
        <dbReference type="ARBA" id="ARBA00012895"/>
    </source>
</evidence>
<dbReference type="SUPFAM" id="SSF101904">
    <property type="entry name" value="GyrA/ParC C-terminal domain-like"/>
    <property type="match status" value="1"/>
</dbReference>
<dbReference type="InterPro" id="IPR002205">
    <property type="entry name" value="Topo_IIA_dom_A"/>
</dbReference>